<name>A0ACC5SXC8_ENSAD</name>
<protein>
    <submittedName>
        <fullName evidence="1">Uncharacterized protein</fullName>
    </submittedName>
</protein>
<organism evidence="1 2">
    <name type="scientific">Ensifer adhaerens</name>
    <name type="common">Sinorhizobium morelense</name>
    <dbReference type="NCBI Taxonomy" id="106592"/>
    <lineage>
        <taxon>Bacteria</taxon>
        <taxon>Pseudomonadati</taxon>
        <taxon>Pseudomonadota</taxon>
        <taxon>Alphaproteobacteria</taxon>
        <taxon>Hyphomicrobiales</taxon>
        <taxon>Rhizobiaceae</taxon>
        <taxon>Sinorhizobium/Ensifer group</taxon>
        <taxon>Ensifer</taxon>
    </lineage>
</organism>
<comment type="caution">
    <text evidence="1">The sequence shown here is derived from an EMBL/GenBank/DDBJ whole genome shotgun (WGS) entry which is preliminary data.</text>
</comment>
<accession>A0ACC5SXC8</accession>
<evidence type="ECO:0000313" key="1">
    <source>
        <dbReference type="EMBL" id="MBP1873553.1"/>
    </source>
</evidence>
<reference evidence="1" key="1">
    <citation type="submission" date="2021-03" db="EMBL/GenBank/DDBJ databases">
        <title>Genomic Encyclopedia of Type Strains, Phase IV (KMG-IV): sequencing the most valuable type-strain genomes for metagenomic binning, comparative biology and taxonomic classification.</title>
        <authorList>
            <person name="Goeker M."/>
        </authorList>
    </citation>
    <scope>NUCLEOTIDE SEQUENCE</scope>
    <source>
        <strain evidence="1">DSM 18131</strain>
    </source>
</reference>
<dbReference type="EMBL" id="JAGGJR010000004">
    <property type="protein sequence ID" value="MBP1873553.1"/>
    <property type="molecule type" value="Genomic_DNA"/>
</dbReference>
<proteinExistence type="predicted"/>
<dbReference type="Proteomes" id="UP000823773">
    <property type="component" value="Unassembled WGS sequence"/>
</dbReference>
<gene>
    <name evidence="1" type="ORF">J2Z19_003268</name>
</gene>
<sequence>MRRSMGYDWDGARRRRMKVARFGTAAALAGLLVAVAAQVATRAI</sequence>
<evidence type="ECO:0000313" key="2">
    <source>
        <dbReference type="Proteomes" id="UP000823773"/>
    </source>
</evidence>
<keyword evidence="2" id="KW-1185">Reference proteome</keyword>